<evidence type="ECO:0000313" key="1">
    <source>
        <dbReference type="EMBL" id="KAG5442831.1"/>
    </source>
</evidence>
<dbReference type="OrthoDB" id="6227366at2759"/>
<accession>A0A3R7C910</accession>
<dbReference type="Proteomes" id="UP000286415">
    <property type="component" value="Unassembled WGS sequence"/>
</dbReference>
<organism evidence="1 2">
    <name type="scientific">Clonorchis sinensis</name>
    <name type="common">Chinese liver fluke</name>
    <dbReference type="NCBI Taxonomy" id="79923"/>
    <lineage>
        <taxon>Eukaryota</taxon>
        <taxon>Metazoa</taxon>
        <taxon>Spiralia</taxon>
        <taxon>Lophotrochozoa</taxon>
        <taxon>Platyhelminthes</taxon>
        <taxon>Trematoda</taxon>
        <taxon>Digenea</taxon>
        <taxon>Opisthorchiida</taxon>
        <taxon>Opisthorchiata</taxon>
        <taxon>Opisthorchiidae</taxon>
        <taxon>Clonorchis</taxon>
    </lineage>
</organism>
<evidence type="ECO:0000313" key="2">
    <source>
        <dbReference type="Proteomes" id="UP000286415"/>
    </source>
</evidence>
<dbReference type="EMBL" id="NIRI02000056">
    <property type="protein sequence ID" value="KAG5442831.1"/>
    <property type="molecule type" value="Genomic_DNA"/>
</dbReference>
<reference evidence="1 2" key="1">
    <citation type="journal article" date="2018" name="Biotechnol. Adv.">
        <title>Improved genomic resources and new bioinformatic workflow for the carcinogenic parasite Clonorchis sinensis: Biotechnological implications.</title>
        <authorList>
            <person name="Wang D."/>
            <person name="Korhonen P.K."/>
            <person name="Gasser R.B."/>
            <person name="Young N.D."/>
        </authorList>
    </citation>
    <scope>NUCLEOTIDE SEQUENCE [LARGE SCALE GENOMIC DNA]</scope>
    <source>
        <strain evidence="1">Cs-k2</strain>
    </source>
</reference>
<protein>
    <submittedName>
        <fullName evidence="1">Uncharacterized protein</fullName>
    </submittedName>
</protein>
<comment type="caution">
    <text evidence="1">The sequence shown here is derived from an EMBL/GenBank/DDBJ whole genome shotgun (WGS) entry which is preliminary data.</text>
</comment>
<reference evidence="1 2" key="2">
    <citation type="journal article" date="2021" name="Genomics">
        <title>High-quality reference genome for Clonorchis sinensis.</title>
        <authorList>
            <person name="Young N.D."/>
            <person name="Stroehlein A.J."/>
            <person name="Kinkar L."/>
            <person name="Wang T."/>
            <person name="Sohn W.M."/>
            <person name="Chang B.C.H."/>
            <person name="Kaur P."/>
            <person name="Weisz D."/>
            <person name="Dudchenko O."/>
            <person name="Aiden E.L."/>
            <person name="Korhonen P.K."/>
            <person name="Gasser R.B."/>
        </authorList>
    </citation>
    <scope>NUCLEOTIDE SEQUENCE [LARGE SCALE GENOMIC DNA]</scope>
    <source>
        <strain evidence="1">Cs-k2</strain>
    </source>
</reference>
<sequence length="215" mass="23774">MTLFSHLTGCEHLVNAMRGRNPACCSQATTSRAGWTKWLEREFTDRKVRGSNPTFASRLPVSRLGQPGSLPALVQPSGGMAVRHRKGATAGQFQFSGGNEVQLTPTVSLRPARALPEGGVAQWLVHEFTDREARGSNPTQPSRIPTFVLPSGGIAARHRKAERLLYYLPRPEALFMETNGRIYSAKMVLVDPHLQVEVEEECTELLTINMRRGLL</sequence>
<dbReference type="AlphaFoldDB" id="A0A3R7C910"/>
<keyword evidence="2" id="KW-1185">Reference proteome</keyword>
<proteinExistence type="predicted"/>
<dbReference type="InParanoid" id="A0A3R7C910"/>
<name>A0A3R7C910_CLOSI</name>
<gene>
    <name evidence="1" type="ORF">CSKR_110801</name>
</gene>